<dbReference type="GO" id="GO:0005783">
    <property type="term" value="C:endoplasmic reticulum"/>
    <property type="evidence" value="ECO:0007669"/>
    <property type="project" value="UniProtKB-ARBA"/>
</dbReference>
<protein>
    <recommendedName>
        <fullName evidence="7">PRA1 family protein</fullName>
    </recommendedName>
</protein>
<keyword evidence="4 7" id="KW-0812">Transmembrane</keyword>
<comment type="function">
    <text evidence="1 7">May be involved in both secretory and endocytic intracellular trafficking in the endosomal/prevacuolar compartments.</text>
</comment>
<keyword evidence="5 7" id="KW-1133">Transmembrane helix</keyword>
<evidence type="ECO:0000256" key="7">
    <source>
        <dbReference type="RuleBase" id="RU363107"/>
    </source>
</evidence>
<keyword evidence="6 7" id="KW-0472">Membrane</keyword>
<dbReference type="PANTHER" id="PTHR19317:SF34">
    <property type="entry name" value="PRA1 FAMILY PROTEIN-RELATED"/>
    <property type="match status" value="1"/>
</dbReference>
<sequence length="294" mass="31515">MASSSPAVLPISNPQTTTTTSSSTSTSTSTSVQSQPPISNPAFRAFISHISDIIRNGLSTRRPWSELIDRSALSKPLPISNPQTTTTTSTSTSVQSQPPISNPAFRAFISHISDIVRNGLSTRRPWSELIDRSALSKPESISEATFRIRKNYSYFRVNYFCCLASVLAFSLLTNPFALLLLLSLLTAWLFLYVFRPSDPPLLIFGRTFTERETLGILVLSTVLVIFLTSVGSVLISALMVGLAIICGHGALRVPEDLFLDEQEPVASATGFLSFLAGAGSNAGASATPAVAARG</sequence>
<feature type="compositionally biased region" description="Low complexity" evidence="8">
    <location>
        <begin position="16"/>
        <end position="31"/>
    </location>
</feature>
<evidence type="ECO:0000256" key="6">
    <source>
        <dbReference type="ARBA" id="ARBA00023136"/>
    </source>
</evidence>
<evidence type="ECO:0000256" key="5">
    <source>
        <dbReference type="ARBA" id="ARBA00022989"/>
    </source>
</evidence>
<feature type="region of interest" description="Disordered" evidence="8">
    <location>
        <begin position="1"/>
        <end position="38"/>
    </location>
</feature>
<feature type="region of interest" description="Disordered" evidence="8">
    <location>
        <begin position="75"/>
        <end position="98"/>
    </location>
</feature>
<evidence type="ECO:0000313" key="9">
    <source>
        <dbReference type="EMBL" id="THG03079.1"/>
    </source>
</evidence>
<comment type="subcellular location">
    <subcellularLocation>
        <location evidence="2 7">Membrane</location>
        <topology evidence="2 7">Multi-pass membrane protein</topology>
    </subcellularLocation>
</comment>
<dbReference type="InterPro" id="IPR004895">
    <property type="entry name" value="Prenylated_rab_accept_PRA1"/>
</dbReference>
<dbReference type="PANTHER" id="PTHR19317">
    <property type="entry name" value="PRENYLATED RAB ACCEPTOR 1-RELATED"/>
    <property type="match status" value="1"/>
</dbReference>
<feature type="compositionally biased region" description="Low complexity" evidence="8">
    <location>
        <begin position="84"/>
        <end position="93"/>
    </location>
</feature>
<evidence type="ECO:0000313" key="10">
    <source>
        <dbReference type="Proteomes" id="UP000306102"/>
    </source>
</evidence>
<evidence type="ECO:0000256" key="1">
    <source>
        <dbReference type="ARBA" id="ARBA00002501"/>
    </source>
</evidence>
<dbReference type="GO" id="GO:0016020">
    <property type="term" value="C:membrane"/>
    <property type="evidence" value="ECO:0007669"/>
    <property type="project" value="UniProtKB-SubCell"/>
</dbReference>
<comment type="similarity">
    <text evidence="3 7">Belongs to the PRA1 family.</text>
</comment>
<feature type="transmembrane region" description="Helical" evidence="7">
    <location>
        <begin position="153"/>
        <end position="170"/>
    </location>
</feature>
<reference evidence="9 10" key="1">
    <citation type="journal article" date="2018" name="Proc. Natl. Acad. Sci. U.S.A.">
        <title>Draft genome sequence of Camellia sinensis var. sinensis provides insights into the evolution of the tea genome and tea quality.</title>
        <authorList>
            <person name="Wei C."/>
            <person name="Yang H."/>
            <person name="Wang S."/>
            <person name="Zhao J."/>
            <person name="Liu C."/>
            <person name="Gao L."/>
            <person name="Xia E."/>
            <person name="Lu Y."/>
            <person name="Tai Y."/>
            <person name="She G."/>
            <person name="Sun J."/>
            <person name="Cao H."/>
            <person name="Tong W."/>
            <person name="Gao Q."/>
            <person name="Li Y."/>
            <person name="Deng W."/>
            <person name="Jiang X."/>
            <person name="Wang W."/>
            <person name="Chen Q."/>
            <person name="Zhang S."/>
            <person name="Li H."/>
            <person name="Wu J."/>
            <person name="Wang P."/>
            <person name="Li P."/>
            <person name="Shi C."/>
            <person name="Zheng F."/>
            <person name="Jian J."/>
            <person name="Huang B."/>
            <person name="Shan D."/>
            <person name="Shi M."/>
            <person name="Fang C."/>
            <person name="Yue Y."/>
            <person name="Li F."/>
            <person name="Li D."/>
            <person name="Wei S."/>
            <person name="Han B."/>
            <person name="Jiang C."/>
            <person name="Yin Y."/>
            <person name="Xia T."/>
            <person name="Zhang Z."/>
            <person name="Bennetzen J.L."/>
            <person name="Zhao S."/>
            <person name="Wan X."/>
        </authorList>
    </citation>
    <scope>NUCLEOTIDE SEQUENCE [LARGE SCALE GENOMIC DNA]</scope>
    <source>
        <strain evidence="10">cv. Shuchazao</strain>
        <tissue evidence="9">Leaf</tissue>
    </source>
</reference>
<dbReference type="GO" id="GO:0005794">
    <property type="term" value="C:Golgi apparatus"/>
    <property type="evidence" value="ECO:0007669"/>
    <property type="project" value="TreeGrafter"/>
</dbReference>
<dbReference type="STRING" id="542762.A0A4S4DJP8"/>
<dbReference type="EMBL" id="SDRB02011054">
    <property type="protein sequence ID" value="THG03079.1"/>
    <property type="molecule type" value="Genomic_DNA"/>
</dbReference>
<keyword evidence="10" id="KW-1185">Reference proteome</keyword>
<dbReference type="GO" id="GO:0016192">
    <property type="term" value="P:vesicle-mediated transport"/>
    <property type="evidence" value="ECO:0007669"/>
    <property type="project" value="UniProtKB-ARBA"/>
</dbReference>
<organism evidence="9 10">
    <name type="scientific">Camellia sinensis var. sinensis</name>
    <name type="common">China tea</name>
    <dbReference type="NCBI Taxonomy" id="542762"/>
    <lineage>
        <taxon>Eukaryota</taxon>
        <taxon>Viridiplantae</taxon>
        <taxon>Streptophyta</taxon>
        <taxon>Embryophyta</taxon>
        <taxon>Tracheophyta</taxon>
        <taxon>Spermatophyta</taxon>
        <taxon>Magnoliopsida</taxon>
        <taxon>eudicotyledons</taxon>
        <taxon>Gunneridae</taxon>
        <taxon>Pentapetalae</taxon>
        <taxon>asterids</taxon>
        <taxon>Ericales</taxon>
        <taxon>Theaceae</taxon>
        <taxon>Camellia</taxon>
    </lineage>
</organism>
<name>A0A4S4DJP8_CAMSN</name>
<accession>A0A4S4DJP8</accession>
<feature type="transmembrane region" description="Helical" evidence="7">
    <location>
        <begin position="214"/>
        <end position="245"/>
    </location>
</feature>
<feature type="transmembrane region" description="Helical" evidence="7">
    <location>
        <begin position="176"/>
        <end position="194"/>
    </location>
</feature>
<keyword evidence="7" id="KW-0813">Transport</keyword>
<comment type="caution">
    <text evidence="9">The sequence shown here is derived from an EMBL/GenBank/DDBJ whole genome shotgun (WGS) entry which is preliminary data.</text>
</comment>
<evidence type="ECO:0000256" key="3">
    <source>
        <dbReference type="ARBA" id="ARBA00006483"/>
    </source>
</evidence>
<evidence type="ECO:0000256" key="8">
    <source>
        <dbReference type="SAM" id="MobiDB-lite"/>
    </source>
</evidence>
<evidence type="ECO:0000256" key="2">
    <source>
        <dbReference type="ARBA" id="ARBA00004141"/>
    </source>
</evidence>
<dbReference type="Proteomes" id="UP000306102">
    <property type="component" value="Unassembled WGS sequence"/>
</dbReference>
<gene>
    <name evidence="9" type="ORF">TEA_026151</name>
</gene>
<proteinExistence type="inferred from homology"/>
<evidence type="ECO:0000256" key="4">
    <source>
        <dbReference type="ARBA" id="ARBA00022692"/>
    </source>
</evidence>
<dbReference type="AlphaFoldDB" id="A0A4S4DJP8"/>
<dbReference type="Pfam" id="PF03208">
    <property type="entry name" value="PRA1"/>
    <property type="match status" value="1"/>
</dbReference>